<evidence type="ECO:0000313" key="2">
    <source>
        <dbReference type="EMBL" id="TDR14641.1"/>
    </source>
</evidence>
<dbReference type="Gene3D" id="1.10.10.10">
    <property type="entry name" value="Winged helix-like DNA-binding domain superfamily/Winged helix DNA-binding domain"/>
    <property type="match status" value="1"/>
</dbReference>
<proteinExistence type="predicted"/>
<comment type="caution">
    <text evidence="2">The sequence shown here is derived from an EMBL/GenBank/DDBJ whole genome shotgun (WGS) entry which is preliminary data.</text>
</comment>
<dbReference type="Proteomes" id="UP000295724">
    <property type="component" value="Unassembled WGS sequence"/>
</dbReference>
<dbReference type="EMBL" id="SNZB01000009">
    <property type="protein sequence ID" value="TDR14641.1"/>
    <property type="molecule type" value="Genomic_DNA"/>
</dbReference>
<sequence>MDQKQLTQLLNTDNRQLSKAQQQQLESVYFQLKKIAHSQKFKVQKHGLNTTALVNEAWIKLNHKDRVFNDRNHFFATSALAMRQILLNQAEKVANRGEDDTQEVEELLVDRTEAIWLIDLEHQLTKMGQYSDRLETVFVYKYFGGMSIEEIANSLEVSPRTIDRCWKKAKLMMSLALEQ</sequence>
<accession>A0A4V3DGK0</accession>
<dbReference type="InterPro" id="IPR014284">
    <property type="entry name" value="RNA_pol_sigma-70_dom"/>
</dbReference>
<organism evidence="2 3">
    <name type="scientific">Marinicella litoralis</name>
    <dbReference type="NCBI Taxonomy" id="644220"/>
    <lineage>
        <taxon>Bacteria</taxon>
        <taxon>Pseudomonadati</taxon>
        <taxon>Pseudomonadota</taxon>
        <taxon>Gammaproteobacteria</taxon>
        <taxon>Lysobacterales</taxon>
        <taxon>Marinicellaceae</taxon>
        <taxon>Marinicella</taxon>
    </lineage>
</organism>
<dbReference type="InterPro" id="IPR036388">
    <property type="entry name" value="WH-like_DNA-bd_sf"/>
</dbReference>
<dbReference type="RefSeq" id="WP_099017488.1">
    <property type="nucleotide sequence ID" value="NZ_NIHB01000001.1"/>
</dbReference>
<dbReference type="InterPro" id="IPR053812">
    <property type="entry name" value="HTH_Sigma70_ECF-like"/>
</dbReference>
<name>A0A4V3DGK0_9GAMM</name>
<dbReference type="AlphaFoldDB" id="A0A4V3DGK0"/>
<dbReference type="GO" id="GO:0003700">
    <property type="term" value="F:DNA-binding transcription factor activity"/>
    <property type="evidence" value="ECO:0007669"/>
    <property type="project" value="InterPro"/>
</dbReference>
<protein>
    <submittedName>
        <fullName evidence="2">RNA polymerase sigma factor (TIGR02999 family)</fullName>
    </submittedName>
</protein>
<dbReference type="SUPFAM" id="SSF88659">
    <property type="entry name" value="Sigma3 and sigma4 domains of RNA polymerase sigma factors"/>
    <property type="match status" value="1"/>
</dbReference>
<dbReference type="OrthoDB" id="128473at2"/>
<evidence type="ECO:0000259" key="1">
    <source>
        <dbReference type="Pfam" id="PF07638"/>
    </source>
</evidence>
<dbReference type="Pfam" id="PF07638">
    <property type="entry name" value="Sigma70_ECF"/>
    <property type="match status" value="1"/>
</dbReference>
<reference evidence="2 3" key="1">
    <citation type="submission" date="2019-03" db="EMBL/GenBank/DDBJ databases">
        <title>Genomic Encyclopedia of Type Strains, Phase IV (KMG-IV): sequencing the most valuable type-strain genomes for metagenomic binning, comparative biology and taxonomic classification.</title>
        <authorList>
            <person name="Goeker M."/>
        </authorList>
    </citation>
    <scope>NUCLEOTIDE SEQUENCE [LARGE SCALE GENOMIC DNA]</scope>
    <source>
        <strain evidence="2 3">DSM 25488</strain>
    </source>
</reference>
<feature type="domain" description="RNA polymerase sigma-70 ECF-like HTH" evidence="1">
    <location>
        <begin position="4"/>
        <end position="173"/>
    </location>
</feature>
<dbReference type="NCBIfam" id="TIGR02937">
    <property type="entry name" value="sigma70-ECF"/>
    <property type="match status" value="1"/>
</dbReference>
<gene>
    <name evidence="2" type="ORF">C8D91_2912</name>
</gene>
<keyword evidence="3" id="KW-1185">Reference proteome</keyword>
<evidence type="ECO:0000313" key="3">
    <source>
        <dbReference type="Proteomes" id="UP000295724"/>
    </source>
</evidence>
<dbReference type="GO" id="GO:0006352">
    <property type="term" value="P:DNA-templated transcription initiation"/>
    <property type="evidence" value="ECO:0007669"/>
    <property type="project" value="InterPro"/>
</dbReference>
<dbReference type="InterPro" id="IPR013324">
    <property type="entry name" value="RNA_pol_sigma_r3/r4-like"/>
</dbReference>